<dbReference type="PANTHER" id="PTHR39158">
    <property type="entry name" value="OS08G0560600 PROTEIN"/>
    <property type="match status" value="1"/>
</dbReference>
<organism evidence="2 3">
    <name type="scientific">Armadillidium nasatum</name>
    <dbReference type="NCBI Taxonomy" id="96803"/>
    <lineage>
        <taxon>Eukaryota</taxon>
        <taxon>Metazoa</taxon>
        <taxon>Ecdysozoa</taxon>
        <taxon>Arthropoda</taxon>
        <taxon>Crustacea</taxon>
        <taxon>Multicrustacea</taxon>
        <taxon>Malacostraca</taxon>
        <taxon>Eumalacostraca</taxon>
        <taxon>Peracarida</taxon>
        <taxon>Isopoda</taxon>
        <taxon>Oniscidea</taxon>
        <taxon>Crinocheta</taxon>
        <taxon>Armadillidiidae</taxon>
        <taxon>Armadillidium</taxon>
    </lineage>
</organism>
<feature type="domain" description="DnaJ homologue subfamily C member 28 conserved" evidence="1">
    <location>
        <begin position="157"/>
        <end position="223"/>
    </location>
</feature>
<protein>
    <submittedName>
        <fullName evidence="2">DnaJ-like protein subfamily C member 28</fullName>
    </submittedName>
</protein>
<gene>
    <name evidence="2" type="primary">Dnajc28</name>
    <name evidence="2" type="ORF">Anas_05659</name>
</gene>
<accession>A0A5N5SPV0</accession>
<dbReference type="Proteomes" id="UP000326759">
    <property type="component" value="Unassembled WGS sequence"/>
</dbReference>
<evidence type="ECO:0000313" key="2">
    <source>
        <dbReference type="EMBL" id="KAB7495639.1"/>
    </source>
</evidence>
<dbReference type="InterPro" id="IPR018961">
    <property type="entry name" value="DnaJ_homolog_subfam-C_membr-28"/>
</dbReference>
<dbReference type="Pfam" id="PF09350">
    <property type="entry name" value="DJC28_CD"/>
    <property type="match status" value="1"/>
</dbReference>
<dbReference type="InterPro" id="IPR052573">
    <property type="entry name" value="DnaJ_C_subfamily_28"/>
</dbReference>
<reference evidence="2 3" key="1">
    <citation type="journal article" date="2019" name="PLoS Biol.">
        <title>Sex chromosomes control vertical transmission of feminizing Wolbachia symbionts in an isopod.</title>
        <authorList>
            <person name="Becking T."/>
            <person name="Chebbi M.A."/>
            <person name="Giraud I."/>
            <person name="Moumen B."/>
            <person name="Laverre T."/>
            <person name="Caubet Y."/>
            <person name="Peccoud J."/>
            <person name="Gilbert C."/>
            <person name="Cordaux R."/>
        </authorList>
    </citation>
    <scope>NUCLEOTIDE SEQUENCE [LARGE SCALE GENOMIC DNA]</scope>
    <source>
        <strain evidence="2">ANa2</strain>
        <tissue evidence="2">Whole body excluding digestive tract and cuticle</tissue>
    </source>
</reference>
<dbReference type="AlphaFoldDB" id="A0A5N5SPV0"/>
<dbReference type="EMBL" id="SEYY01022328">
    <property type="protein sequence ID" value="KAB7495639.1"/>
    <property type="molecule type" value="Genomic_DNA"/>
</dbReference>
<name>A0A5N5SPV0_9CRUS</name>
<comment type="caution">
    <text evidence="2">The sequence shown here is derived from an EMBL/GenBank/DDBJ whole genome shotgun (WGS) entry which is preliminary data.</text>
</comment>
<dbReference type="PANTHER" id="PTHR39158:SF1">
    <property type="entry name" value="DNAJ HOMOLOG SUBFAMILY C MEMBER 28"/>
    <property type="match status" value="1"/>
</dbReference>
<dbReference type="OrthoDB" id="1922282at2759"/>
<evidence type="ECO:0000313" key="3">
    <source>
        <dbReference type="Proteomes" id="UP000326759"/>
    </source>
</evidence>
<proteinExistence type="predicted"/>
<keyword evidence="3" id="KW-1185">Reference proteome</keyword>
<sequence>MLQIQLKAYWFYSKSLFLTYLRYHRYGSYIKKDFSIENAYKNILEKFSQERRSVNDCEGEYGLYYEQKKKEDQIQEEYDIKHTAPQHRQYLSFEGIGIGTPSQRQKQFTKYKAMRAAENIVNYKVQKLSEESESSSLVAKDIKKMKNIQTRYGIDRLVEDKIQESMARGDFDNLPNAGKPLKFQNYNPFVDIITHKLNEVLIDNGYAPEWVMLEREIRQDKMRIKKKIENCRCKLGPCPLTVKEKGIWTKFLSNLKSEVEELNKKIDKYNLVVPIMSKQTVHFPFVKVCEKILNESSSRDENNNENQSKNTVSENLKTSNALEEEFGFKTLISILKGR</sequence>
<evidence type="ECO:0000259" key="1">
    <source>
        <dbReference type="Pfam" id="PF09350"/>
    </source>
</evidence>